<comment type="similarity">
    <text evidence="1 2">Belongs to the pirin family.</text>
</comment>
<protein>
    <recommendedName>
        <fullName evidence="3">Pirin N-terminal domain-containing protein</fullName>
    </recommendedName>
</protein>
<organism evidence="4 5">
    <name type="scientific">Sphingobium chlorophenolicum</name>
    <dbReference type="NCBI Taxonomy" id="46429"/>
    <lineage>
        <taxon>Bacteria</taxon>
        <taxon>Pseudomonadati</taxon>
        <taxon>Pseudomonadota</taxon>
        <taxon>Alphaproteobacteria</taxon>
        <taxon>Sphingomonadales</taxon>
        <taxon>Sphingomonadaceae</taxon>
        <taxon>Sphingobium</taxon>
    </lineage>
</organism>
<proteinExistence type="inferred from homology"/>
<evidence type="ECO:0000259" key="3">
    <source>
        <dbReference type="Pfam" id="PF02678"/>
    </source>
</evidence>
<dbReference type="InterPro" id="IPR011051">
    <property type="entry name" value="RmlC_Cupin_sf"/>
</dbReference>
<accession>A0A081RFB0</accession>
<comment type="caution">
    <text evidence="4">The sequence shown here is derived from an EMBL/GenBank/DDBJ whole genome shotgun (WGS) entry which is preliminary data.</text>
</comment>
<dbReference type="Pfam" id="PF02678">
    <property type="entry name" value="Pirin"/>
    <property type="match status" value="1"/>
</dbReference>
<evidence type="ECO:0000256" key="1">
    <source>
        <dbReference type="ARBA" id="ARBA00008416"/>
    </source>
</evidence>
<evidence type="ECO:0000313" key="4">
    <source>
        <dbReference type="EMBL" id="KEQ53883.1"/>
    </source>
</evidence>
<dbReference type="RefSeq" id="WP_202901552.1">
    <property type="nucleotide sequence ID" value="NZ_JFHR01000016.1"/>
</dbReference>
<dbReference type="Gene3D" id="2.60.120.10">
    <property type="entry name" value="Jelly Rolls"/>
    <property type="match status" value="1"/>
</dbReference>
<reference evidence="4 5" key="1">
    <citation type="submission" date="2014-02" db="EMBL/GenBank/DDBJ databases">
        <title>Whole genome sequence of Sphingobium chlorophenolicum NBRC 16172.</title>
        <authorList>
            <person name="Gan H.M."/>
            <person name="Gan H.Y."/>
            <person name="Chew T.H."/>
            <person name="Savka M.A."/>
        </authorList>
    </citation>
    <scope>NUCLEOTIDE SEQUENCE [LARGE SCALE GENOMIC DNA]</scope>
    <source>
        <strain evidence="4 5">NBRC 16172</strain>
    </source>
</reference>
<sequence>MCLAHSVRTILITGAWSDAKGRKVVDMMYEQQHQQKTVVARTRGSGHGGITRLMSPSDFGQILKPFVFLDLFAFSARAVGTMPIHPHSGIATVTILTEGDLRFDDVDSGSGTIEYGGVEWMRAGRGVWHGQEMSAGASDAVRGFQLWVALPPELETAAAESQYIEAQDIPTVHPATIILGQYAGSRSPVRSPEGITYLLVTLKPGDSWEFVPPDGQEVGFIAMSRGSVSIPEVIEEGELAALAAGPQPVTIVAHGEGPAVFVIGSARPHDHELHLGSHSVHTSDAALAIGQRHIADLHGRLIKTGGGRQVSGATPVFR</sequence>
<dbReference type="eggNOG" id="COG1741">
    <property type="taxonomic scope" value="Bacteria"/>
</dbReference>
<dbReference type="EMBL" id="JFHR01000016">
    <property type="protein sequence ID" value="KEQ53883.1"/>
    <property type="molecule type" value="Genomic_DNA"/>
</dbReference>
<dbReference type="InterPro" id="IPR012093">
    <property type="entry name" value="Pirin"/>
</dbReference>
<dbReference type="SUPFAM" id="SSF51182">
    <property type="entry name" value="RmlC-like cupins"/>
    <property type="match status" value="1"/>
</dbReference>
<name>A0A081RFB0_SPHCR</name>
<dbReference type="PATRIC" id="fig|46429.4.peg.1724"/>
<dbReference type="InterPro" id="IPR014710">
    <property type="entry name" value="RmlC-like_jellyroll"/>
</dbReference>
<evidence type="ECO:0000256" key="2">
    <source>
        <dbReference type="RuleBase" id="RU003457"/>
    </source>
</evidence>
<feature type="domain" description="Pirin N-terminal" evidence="3">
    <location>
        <begin position="60"/>
        <end position="148"/>
    </location>
</feature>
<dbReference type="PANTHER" id="PTHR13903">
    <property type="entry name" value="PIRIN-RELATED"/>
    <property type="match status" value="1"/>
</dbReference>
<evidence type="ECO:0000313" key="5">
    <source>
        <dbReference type="Proteomes" id="UP000028411"/>
    </source>
</evidence>
<gene>
    <name evidence="4" type="ORF">BV95_01755</name>
</gene>
<dbReference type="InterPro" id="IPR003829">
    <property type="entry name" value="Pirin_N_dom"/>
</dbReference>
<dbReference type="AlphaFoldDB" id="A0A081RFB0"/>
<dbReference type="Proteomes" id="UP000028411">
    <property type="component" value="Unassembled WGS sequence"/>
</dbReference>
<dbReference type="PANTHER" id="PTHR13903:SF8">
    <property type="entry name" value="PIRIN"/>
    <property type="match status" value="1"/>
</dbReference>